<evidence type="ECO:0000313" key="4">
    <source>
        <dbReference type="Proteomes" id="UP000325211"/>
    </source>
</evidence>
<dbReference type="AlphaFoldDB" id="A0A5P2D6N6"/>
<dbReference type="PANTHER" id="PTHR11496:SF83">
    <property type="entry name" value="HYDROXYACID-OXOACID TRANSHYDROGENASE, MITOCHONDRIAL"/>
    <property type="match status" value="1"/>
</dbReference>
<name>A0A5P2D6N6_STRVZ</name>
<dbReference type="GO" id="GO:0004022">
    <property type="term" value="F:alcohol dehydrogenase (NAD+) activity"/>
    <property type="evidence" value="ECO:0007669"/>
    <property type="project" value="TreeGrafter"/>
</dbReference>
<dbReference type="PANTHER" id="PTHR11496">
    <property type="entry name" value="ALCOHOL DEHYDROGENASE"/>
    <property type="match status" value="1"/>
</dbReference>
<dbReference type="InterPro" id="IPR001670">
    <property type="entry name" value="ADH_Fe/GldA"/>
</dbReference>
<keyword evidence="1" id="KW-0560">Oxidoreductase</keyword>
<dbReference type="OrthoDB" id="323926at2"/>
<evidence type="ECO:0000259" key="2">
    <source>
        <dbReference type="Pfam" id="PF00465"/>
    </source>
</evidence>
<feature type="domain" description="Alcohol dehydrogenase iron-type/glycerol dehydrogenase GldA" evidence="2">
    <location>
        <begin position="17"/>
        <end position="176"/>
    </location>
</feature>
<gene>
    <name evidence="3" type="ORF">DEJ50_14200</name>
</gene>
<protein>
    <submittedName>
        <fullName evidence="3">Alcohol dehydrogenase</fullName>
    </submittedName>
</protein>
<evidence type="ECO:0000313" key="3">
    <source>
        <dbReference type="EMBL" id="QES48799.1"/>
    </source>
</evidence>
<dbReference type="Gene3D" id="3.40.50.1970">
    <property type="match status" value="1"/>
</dbReference>
<dbReference type="Pfam" id="PF00465">
    <property type="entry name" value="Fe-ADH"/>
    <property type="match status" value="1"/>
</dbReference>
<accession>A0A5P2D6N6</accession>
<evidence type="ECO:0000256" key="1">
    <source>
        <dbReference type="ARBA" id="ARBA00023002"/>
    </source>
</evidence>
<reference evidence="3 4" key="1">
    <citation type="submission" date="2018-05" db="EMBL/GenBank/DDBJ databases">
        <title>Streptomyces venezuelae.</title>
        <authorList>
            <person name="Kim W."/>
            <person name="Lee N."/>
            <person name="Cho B.-K."/>
        </authorList>
    </citation>
    <scope>NUCLEOTIDE SEQUENCE [LARGE SCALE GENOMIC DNA]</scope>
    <source>
        <strain evidence="3 4">ATCC 21782</strain>
    </source>
</reference>
<dbReference type="Proteomes" id="UP000325211">
    <property type="component" value="Chromosome"/>
</dbReference>
<dbReference type="RefSeq" id="WP_150208395.1">
    <property type="nucleotide sequence ID" value="NZ_CP029190.1"/>
</dbReference>
<dbReference type="InterPro" id="IPR039697">
    <property type="entry name" value="Alcohol_dehydrogenase_Fe"/>
</dbReference>
<dbReference type="InterPro" id="IPR049692">
    <property type="entry name" value="Daptide_DH"/>
</dbReference>
<organism evidence="3 4">
    <name type="scientific">Streptomyces venezuelae</name>
    <dbReference type="NCBI Taxonomy" id="54571"/>
    <lineage>
        <taxon>Bacteria</taxon>
        <taxon>Bacillati</taxon>
        <taxon>Actinomycetota</taxon>
        <taxon>Actinomycetes</taxon>
        <taxon>Kitasatosporales</taxon>
        <taxon>Streptomycetaceae</taxon>
        <taxon>Streptomyces</taxon>
    </lineage>
</organism>
<dbReference type="EMBL" id="CP029190">
    <property type="protein sequence ID" value="QES48799.1"/>
    <property type="molecule type" value="Genomic_DNA"/>
</dbReference>
<proteinExistence type="predicted"/>
<dbReference type="GO" id="GO:0046872">
    <property type="term" value="F:metal ion binding"/>
    <property type="evidence" value="ECO:0007669"/>
    <property type="project" value="InterPro"/>
</dbReference>
<sequence>MSNGWHCPTVMMYGGDELAAWLGTRTERSVTLLLDEGIAGAAIAASVRGQIERAGRTARTVVTGGSGNLTTVTGLARQLADTELVIAVGGGSLLDQAKLAALLAADPGAEDRLRVPQRCGLILLPPAQHRGPRLVAVPTTLGTGSELSAVACLAYPQGKRLVMGGSLRPDAAVIDPEATATLPYALLAEGLLEVLFRIAGQYAGDHRDLPTEDALAEALAVRAVRLGAGLRSADAGLRAEIAKISGLSHGGWVLLGRAPYVGKGWYLANELSTGLGLRKMTAVAALLPPLWSAIAAGDTRLGSARRLDRLWRLLRTAVPDAELPEDPGPGIAALIDSWGVGREITADPAELTAVARSSVRAWGAGLPMLDGLRAGDIESLLHRAVPTKTSARGELTLTACG</sequence>
<dbReference type="SUPFAM" id="SSF56796">
    <property type="entry name" value="Dehydroquinate synthase-like"/>
    <property type="match status" value="1"/>
</dbReference>
<dbReference type="NCBIfam" id="NF041822">
    <property type="entry name" value="daptide_DH"/>
    <property type="match status" value="1"/>
</dbReference>